<proteinExistence type="inferred from homology"/>
<evidence type="ECO:0000313" key="14">
    <source>
        <dbReference type="Proteomes" id="UP001154265"/>
    </source>
</evidence>
<accession>A0ABT6EV89</accession>
<keyword evidence="7 11" id="KW-0808">Transferase</keyword>
<evidence type="ECO:0000256" key="10">
    <source>
        <dbReference type="ARBA" id="ARBA00047481"/>
    </source>
</evidence>
<dbReference type="Pfam" id="PF00155">
    <property type="entry name" value="Aminotran_1_2"/>
    <property type="match status" value="1"/>
</dbReference>
<evidence type="ECO:0000256" key="1">
    <source>
        <dbReference type="ARBA" id="ARBA00001933"/>
    </source>
</evidence>
<dbReference type="CDD" id="cd00609">
    <property type="entry name" value="AAT_like"/>
    <property type="match status" value="1"/>
</dbReference>
<dbReference type="RefSeq" id="WP_277865647.1">
    <property type="nucleotide sequence ID" value="NZ_JAKKUT010000001.1"/>
</dbReference>
<comment type="caution">
    <text evidence="13">The sequence shown here is derived from an EMBL/GenBank/DDBJ whole genome shotgun (WGS) entry which is preliminary data.</text>
</comment>
<evidence type="ECO:0000256" key="7">
    <source>
        <dbReference type="ARBA" id="ARBA00022679"/>
    </source>
</evidence>
<dbReference type="Proteomes" id="UP001154265">
    <property type="component" value="Unassembled WGS sequence"/>
</dbReference>
<sequence length="369" mass="40751">MLGFIRPELQELVAYATPPEQSTDNLPEQVDYLDTNEFPLDLPPELKQKLAHIYTEIVLANRYPDSGQFYLKQAIATYVNEQLPPHQSLTTASISVGSGSDELIRSILLATCVNGQGSILVAEPTFSMYAILAQSLGIPVERVGRDEDAFAVDLKAAQGIIEQGSVRVVFMLQPNSPTGNALTAAEVAWLETLPAHILVVIDEAYFEFCGQSLVARLADHPNWLILRTFSKALRLAAHRVGYGLAQPELIAILEKLRLPYNLSAYSQVAAQFALDHRQALLGDIPQVLAERDRLYQSLKSIPQVRVWPSVGNFLFLRLGEPEKATALRDTLQHQGTLVRAIADGIRLSVGTPAENDRLLTRINEYFASP</sequence>
<dbReference type="EC" id="2.6.1.9" evidence="11"/>
<evidence type="ECO:0000256" key="11">
    <source>
        <dbReference type="HAMAP-Rule" id="MF_01023"/>
    </source>
</evidence>
<comment type="pathway">
    <text evidence="2 11">Amino-acid biosynthesis; L-histidine biosynthesis; L-histidine from 5-phospho-alpha-D-ribose 1-diphosphate: step 7/9.</text>
</comment>
<keyword evidence="8 11" id="KW-0663">Pyridoxal phosphate</keyword>
<comment type="catalytic activity">
    <reaction evidence="10 11">
        <text>L-histidinol phosphate + 2-oxoglutarate = 3-(imidazol-4-yl)-2-oxopropyl phosphate + L-glutamate</text>
        <dbReference type="Rhea" id="RHEA:23744"/>
        <dbReference type="ChEBI" id="CHEBI:16810"/>
        <dbReference type="ChEBI" id="CHEBI:29985"/>
        <dbReference type="ChEBI" id="CHEBI:57766"/>
        <dbReference type="ChEBI" id="CHEBI:57980"/>
        <dbReference type="EC" id="2.6.1.9"/>
    </reaction>
</comment>
<feature type="modified residue" description="N6-(pyridoxal phosphate)lysine" evidence="11">
    <location>
        <position position="231"/>
    </location>
</feature>
<comment type="similarity">
    <text evidence="3 11">Belongs to the class-II pyridoxal-phosphate-dependent aminotransferase family. Histidinol-phosphate aminotransferase subfamily.</text>
</comment>
<dbReference type="InterPro" id="IPR015421">
    <property type="entry name" value="PyrdxlP-dep_Trfase_major"/>
</dbReference>
<name>A0ABT6EV89_9SYNE</name>
<evidence type="ECO:0000259" key="12">
    <source>
        <dbReference type="Pfam" id="PF00155"/>
    </source>
</evidence>
<organism evidence="13 14">
    <name type="scientific">Candidatus Synechococcus calcipolaris G9</name>
    <dbReference type="NCBI Taxonomy" id="1497997"/>
    <lineage>
        <taxon>Bacteria</taxon>
        <taxon>Bacillati</taxon>
        <taxon>Cyanobacteriota</taxon>
        <taxon>Cyanophyceae</taxon>
        <taxon>Synechococcales</taxon>
        <taxon>Synechococcaceae</taxon>
        <taxon>Synechococcus</taxon>
    </lineage>
</organism>
<dbReference type="InterPro" id="IPR004839">
    <property type="entry name" value="Aminotransferase_I/II_large"/>
</dbReference>
<protein>
    <recommendedName>
        <fullName evidence="11">Histidinol-phosphate aminotransferase</fullName>
        <ecNumber evidence="11">2.6.1.9</ecNumber>
    </recommendedName>
    <alternativeName>
        <fullName evidence="11">Imidazole acetol-phosphate transaminase</fullName>
    </alternativeName>
</protein>
<dbReference type="InterPro" id="IPR015424">
    <property type="entry name" value="PyrdxlP-dep_Trfase"/>
</dbReference>
<evidence type="ECO:0000256" key="5">
    <source>
        <dbReference type="ARBA" id="ARBA00022576"/>
    </source>
</evidence>
<dbReference type="SUPFAM" id="SSF53383">
    <property type="entry name" value="PLP-dependent transferases"/>
    <property type="match status" value="1"/>
</dbReference>
<dbReference type="PANTHER" id="PTHR43643">
    <property type="entry name" value="HISTIDINOL-PHOSPHATE AMINOTRANSFERASE 2"/>
    <property type="match status" value="1"/>
</dbReference>
<feature type="domain" description="Aminotransferase class I/classII large" evidence="12">
    <location>
        <begin position="33"/>
        <end position="362"/>
    </location>
</feature>
<dbReference type="NCBIfam" id="NF002726">
    <property type="entry name" value="PRK02610.1"/>
    <property type="match status" value="1"/>
</dbReference>
<dbReference type="Gene3D" id="3.40.640.10">
    <property type="entry name" value="Type I PLP-dependent aspartate aminotransferase-like (Major domain)"/>
    <property type="match status" value="1"/>
</dbReference>
<dbReference type="GO" id="GO:0004400">
    <property type="term" value="F:histidinol-phosphate transaminase activity"/>
    <property type="evidence" value="ECO:0007669"/>
    <property type="project" value="UniProtKB-EC"/>
</dbReference>
<evidence type="ECO:0000256" key="3">
    <source>
        <dbReference type="ARBA" id="ARBA00007970"/>
    </source>
</evidence>
<dbReference type="HAMAP" id="MF_01023">
    <property type="entry name" value="HisC_aminotrans_2"/>
    <property type="match status" value="1"/>
</dbReference>
<comment type="cofactor">
    <cofactor evidence="1 11">
        <name>pyridoxal 5'-phosphate</name>
        <dbReference type="ChEBI" id="CHEBI:597326"/>
    </cofactor>
</comment>
<keyword evidence="5 11" id="KW-0032">Aminotransferase</keyword>
<reference evidence="13" key="2">
    <citation type="submission" date="2022-01" db="EMBL/GenBank/DDBJ databases">
        <authorList>
            <person name="Zivanovic Y."/>
            <person name="Moreira D."/>
            <person name="Lopez-Garcia P."/>
        </authorList>
    </citation>
    <scope>NUCLEOTIDE SEQUENCE</scope>
    <source>
        <strain evidence="13">G9</strain>
    </source>
</reference>
<comment type="subunit">
    <text evidence="4 11">Homodimer.</text>
</comment>
<dbReference type="InterPro" id="IPR015422">
    <property type="entry name" value="PyrdxlP-dep_Trfase_small"/>
</dbReference>
<gene>
    <name evidence="11" type="primary">hisC</name>
    <name evidence="13" type="ORF">L3556_02100</name>
</gene>
<dbReference type="InterPro" id="IPR050106">
    <property type="entry name" value="HistidinolP_aminotransfase"/>
</dbReference>
<evidence type="ECO:0000256" key="6">
    <source>
        <dbReference type="ARBA" id="ARBA00022605"/>
    </source>
</evidence>
<evidence type="ECO:0000256" key="8">
    <source>
        <dbReference type="ARBA" id="ARBA00022898"/>
    </source>
</evidence>
<evidence type="ECO:0000256" key="2">
    <source>
        <dbReference type="ARBA" id="ARBA00005011"/>
    </source>
</evidence>
<evidence type="ECO:0000313" key="13">
    <source>
        <dbReference type="EMBL" id="MDG2989732.1"/>
    </source>
</evidence>
<dbReference type="NCBIfam" id="TIGR01141">
    <property type="entry name" value="hisC"/>
    <property type="match status" value="1"/>
</dbReference>
<dbReference type="InterPro" id="IPR005861">
    <property type="entry name" value="HisP_aminotrans"/>
</dbReference>
<evidence type="ECO:0000256" key="4">
    <source>
        <dbReference type="ARBA" id="ARBA00011738"/>
    </source>
</evidence>
<reference evidence="13" key="1">
    <citation type="journal article" date="2022" name="Genome Biol. Evol.">
        <title>A New Gene Family Diagnostic for Intracellular Biomineralization of Amorphous Ca Carbonates by Cyanobacteria.</title>
        <authorList>
            <person name="Benzerara K."/>
            <person name="Duprat E."/>
            <person name="Bitard-Feildel T."/>
            <person name="Caumes G."/>
            <person name="Cassier-Chauvat C."/>
            <person name="Chauvat F."/>
            <person name="Dezi M."/>
            <person name="Diop S.I."/>
            <person name="Gaschignard G."/>
            <person name="Gorgen S."/>
            <person name="Gugger M."/>
            <person name="Lopez-Garcia P."/>
            <person name="Millet M."/>
            <person name="Skouri-Panet F."/>
            <person name="Moreira D."/>
            <person name="Callebaut I."/>
        </authorList>
    </citation>
    <scope>NUCLEOTIDE SEQUENCE</scope>
    <source>
        <strain evidence="13">G9</strain>
    </source>
</reference>
<keyword evidence="9 11" id="KW-0368">Histidine biosynthesis</keyword>
<dbReference type="Gene3D" id="3.90.1150.10">
    <property type="entry name" value="Aspartate Aminotransferase, domain 1"/>
    <property type="match status" value="1"/>
</dbReference>
<dbReference type="PANTHER" id="PTHR43643:SF6">
    <property type="entry name" value="HISTIDINOL-PHOSPHATE AMINOTRANSFERASE"/>
    <property type="match status" value="1"/>
</dbReference>
<keyword evidence="6 11" id="KW-0028">Amino-acid biosynthesis</keyword>
<evidence type="ECO:0000256" key="9">
    <source>
        <dbReference type="ARBA" id="ARBA00023102"/>
    </source>
</evidence>
<keyword evidence="14" id="KW-1185">Reference proteome</keyword>
<dbReference type="EMBL" id="JAKKUT010000001">
    <property type="protein sequence ID" value="MDG2989732.1"/>
    <property type="molecule type" value="Genomic_DNA"/>
</dbReference>